<dbReference type="EMBL" id="CAJOBA010007128">
    <property type="protein sequence ID" value="CAF3793425.1"/>
    <property type="molecule type" value="Genomic_DNA"/>
</dbReference>
<proteinExistence type="inferred from homology"/>
<sequence length="751" mass="89264">MNDVYYKQFQHYPRLYLFGISKGSRISSLLCRVLPVQAQILYIVPGYRPSLLVHSDHDKAMQNRFILDHTFANWFYFDYCLTKHATTDKRCPFHRPDKNYFNPVPPTYFVHYNNDPVSNLSQYQSILSDLKDDAVGLGGVLLSHHKALRLHVVQALNATPDCMRNKFDRWKNKPRFSQLFYEHFINTTFKTNDRTLRTCWCTPKNFIYFDRYPNITQRWSKTEQEDYHNYVEDIKRSKENFCETVCGEIMATHAMSSRHVKNTLDWLDVIDHQRSLHQIDDFQSRPLRLWIYNKSEIVHDRRYLAYQTPMDSSCGRQYPSHQMYSPEYFLHDYFQRLADVYPLSRHNLIWAKDPLLADYYMIPHDYVCIDRVFYRPSSTTESEHRFRSNHLNRNYLIPLLTNVRTLFPYWNMTSGANHIIAFTVGRNLGITRDSDLLGTLKHVIQLAFTGMRQDLLPRDSSPLYIHKIGIPFYRHNYDIVIPPFNRWQSIHDKPLTMRSDFKLWYNMRKNLLFFAGTVNNSVSMLSARQRLSSLIKEDVGERKRYEKFSTIDGKKLTTISLIDGHISSTDYVESIRSSIYHLCPEGFSPWSPRLYESICFRVIPLIIAESIVLPFERFIDWRSFSTKFHGNNVRNMIDVILKIDQFQDYVEKKLKNAATYFHAFRWPYTPVNNQHDRHSFLPEEDSNGTIRNVFHYLALELRCRRLEQFYGVVFDHFSMQSIKARQQACTHHPTICPCYEEKISLAVEEYI</sequence>
<accession>A0A814WSV3</accession>
<dbReference type="Proteomes" id="UP000677228">
    <property type="component" value="Unassembled WGS sequence"/>
</dbReference>
<reference evidence="4" key="1">
    <citation type="submission" date="2021-02" db="EMBL/GenBank/DDBJ databases">
        <authorList>
            <person name="Nowell W R."/>
        </authorList>
    </citation>
    <scope>NUCLEOTIDE SEQUENCE</scope>
</reference>
<gene>
    <name evidence="4" type="ORF">GPM918_LOCUS23985</name>
    <name evidence="3" type="ORF">OVA965_LOCUS15695</name>
    <name evidence="6" type="ORF">SRO942_LOCUS23982</name>
    <name evidence="5" type="ORF">TMI583_LOCUS15704</name>
</gene>
<dbReference type="EMBL" id="CAJOBC010008774">
    <property type="protein sequence ID" value="CAF3970615.1"/>
    <property type="molecule type" value="Genomic_DNA"/>
</dbReference>
<dbReference type="GO" id="GO:0016757">
    <property type="term" value="F:glycosyltransferase activity"/>
    <property type="evidence" value="ECO:0007669"/>
    <property type="project" value="InterPro"/>
</dbReference>
<evidence type="ECO:0000259" key="2">
    <source>
        <dbReference type="Pfam" id="PF03016"/>
    </source>
</evidence>
<dbReference type="GO" id="GO:0015012">
    <property type="term" value="P:heparan sulfate proteoglycan biosynthetic process"/>
    <property type="evidence" value="ECO:0007669"/>
    <property type="project" value="UniProtKB-ARBA"/>
</dbReference>
<dbReference type="PANTHER" id="PTHR11062:SF281">
    <property type="entry name" value="EXOSTOSIN-LIKE 2"/>
    <property type="match status" value="1"/>
</dbReference>
<dbReference type="EMBL" id="CAJNOQ010008774">
    <property type="protein sequence ID" value="CAF1206353.1"/>
    <property type="molecule type" value="Genomic_DNA"/>
</dbReference>
<evidence type="ECO:0000313" key="6">
    <source>
        <dbReference type="EMBL" id="CAF3970615.1"/>
    </source>
</evidence>
<protein>
    <recommendedName>
        <fullName evidence="2">Exostosin GT47 domain-containing protein</fullName>
    </recommendedName>
</protein>
<name>A0A814WSV3_9BILA</name>
<dbReference type="Proteomes" id="UP000663829">
    <property type="component" value="Unassembled WGS sequence"/>
</dbReference>
<dbReference type="EMBL" id="CAJNOK010007117">
    <property type="protein sequence ID" value="CAF1024923.1"/>
    <property type="molecule type" value="Genomic_DNA"/>
</dbReference>
<dbReference type="PANTHER" id="PTHR11062">
    <property type="entry name" value="EXOSTOSIN HEPARAN SULFATE GLYCOSYLTRANSFERASE -RELATED"/>
    <property type="match status" value="1"/>
</dbReference>
<dbReference type="Proteomes" id="UP000682733">
    <property type="component" value="Unassembled WGS sequence"/>
</dbReference>
<evidence type="ECO:0000313" key="4">
    <source>
        <dbReference type="EMBL" id="CAF1206353.1"/>
    </source>
</evidence>
<comment type="similarity">
    <text evidence="1">Belongs to the glycosyltransferase 47 family.</text>
</comment>
<dbReference type="Pfam" id="PF03016">
    <property type="entry name" value="Exostosin_GT47"/>
    <property type="match status" value="1"/>
</dbReference>
<evidence type="ECO:0000313" key="7">
    <source>
        <dbReference type="Proteomes" id="UP000663829"/>
    </source>
</evidence>
<evidence type="ECO:0000256" key="1">
    <source>
        <dbReference type="ARBA" id="ARBA00010271"/>
    </source>
</evidence>
<comment type="caution">
    <text evidence="4">The sequence shown here is derived from an EMBL/GenBank/DDBJ whole genome shotgun (WGS) entry which is preliminary data.</text>
</comment>
<dbReference type="InterPro" id="IPR004263">
    <property type="entry name" value="Exostosin"/>
</dbReference>
<dbReference type="AlphaFoldDB" id="A0A814WSV3"/>
<evidence type="ECO:0000313" key="3">
    <source>
        <dbReference type="EMBL" id="CAF1024923.1"/>
    </source>
</evidence>
<dbReference type="InterPro" id="IPR040911">
    <property type="entry name" value="Exostosin_GT47"/>
</dbReference>
<organism evidence="4 7">
    <name type="scientific">Didymodactylos carnosus</name>
    <dbReference type="NCBI Taxonomy" id="1234261"/>
    <lineage>
        <taxon>Eukaryota</taxon>
        <taxon>Metazoa</taxon>
        <taxon>Spiralia</taxon>
        <taxon>Gnathifera</taxon>
        <taxon>Rotifera</taxon>
        <taxon>Eurotatoria</taxon>
        <taxon>Bdelloidea</taxon>
        <taxon>Philodinida</taxon>
        <taxon>Philodinidae</taxon>
        <taxon>Didymodactylos</taxon>
    </lineage>
</organism>
<dbReference type="Proteomes" id="UP000681722">
    <property type="component" value="Unassembled WGS sequence"/>
</dbReference>
<keyword evidence="7" id="KW-1185">Reference proteome</keyword>
<evidence type="ECO:0000313" key="5">
    <source>
        <dbReference type="EMBL" id="CAF3793425.1"/>
    </source>
</evidence>
<feature type="domain" description="Exostosin GT47" evidence="2">
    <location>
        <begin position="372"/>
        <end position="638"/>
    </location>
</feature>
<dbReference type="OrthoDB" id="5954868at2759"/>